<comment type="caution">
    <text evidence="5">The sequence shown here is derived from an EMBL/GenBank/DDBJ whole genome shotgun (WGS) entry which is preliminary data.</text>
</comment>
<sequence length="187" mass="20679">MKQAERLKNLPKQFFSKLVQDVNAKIAEGVDVINLGQGNPDQPTPVHIVEAMQQASADTTNHKYSLFRGKKELKEAVATFYKREYDVELDPETEIAVLFGSKAGLVELPLCFLNPGDKMLLPDPGYPDYLSGVALAGASFDTMPLLEENGFLPDYTTLTEEQRSQAKLMYLNYPNNPTGAAASQAFF</sequence>
<dbReference type="Gene3D" id="3.40.640.10">
    <property type="entry name" value="Type I PLP-dependent aspartate aminotransferase-like (Major domain)"/>
    <property type="match status" value="1"/>
</dbReference>
<dbReference type="PANTHER" id="PTHR42832:SF3">
    <property type="entry name" value="L-GLUTAMINE--4-(METHYLSULFANYL)-2-OXOBUTANOATE AMINOTRANSFERASE"/>
    <property type="match status" value="1"/>
</dbReference>
<evidence type="ECO:0000256" key="3">
    <source>
        <dbReference type="ARBA" id="ARBA00022679"/>
    </source>
</evidence>
<organism evidence="5 6">
    <name type="scientific">Listeria floridensis FSL S10-1187</name>
    <dbReference type="NCBI Taxonomy" id="1265817"/>
    <lineage>
        <taxon>Bacteria</taxon>
        <taxon>Bacillati</taxon>
        <taxon>Bacillota</taxon>
        <taxon>Bacilli</taxon>
        <taxon>Bacillales</taxon>
        <taxon>Listeriaceae</taxon>
        <taxon>Listeria</taxon>
    </lineage>
</organism>
<dbReference type="InterPro" id="IPR015421">
    <property type="entry name" value="PyrdxlP-dep_Trfase_major"/>
</dbReference>
<dbReference type="EMBL" id="AODF01000001">
    <property type="protein sequence ID" value="EUJ33764.1"/>
    <property type="molecule type" value="Genomic_DNA"/>
</dbReference>
<comment type="cofactor">
    <cofactor evidence="1">
        <name>pyridoxal 5'-phosphate</name>
        <dbReference type="ChEBI" id="CHEBI:597326"/>
    </cofactor>
</comment>
<dbReference type="Gene3D" id="3.90.1150.10">
    <property type="entry name" value="Aspartate Aminotransferase, domain 1"/>
    <property type="match status" value="1"/>
</dbReference>
<keyword evidence="2" id="KW-0032">Aminotransferase</keyword>
<dbReference type="Pfam" id="PF00155">
    <property type="entry name" value="Aminotran_1_2"/>
    <property type="match status" value="1"/>
</dbReference>
<accession>A0ABN0RIL6</accession>
<dbReference type="InterPro" id="IPR015424">
    <property type="entry name" value="PyrdxlP-dep_Trfase"/>
</dbReference>
<evidence type="ECO:0000256" key="2">
    <source>
        <dbReference type="ARBA" id="ARBA00022576"/>
    </source>
</evidence>
<evidence type="ECO:0000259" key="4">
    <source>
        <dbReference type="Pfam" id="PF00155"/>
    </source>
</evidence>
<evidence type="ECO:0000256" key="1">
    <source>
        <dbReference type="ARBA" id="ARBA00001933"/>
    </source>
</evidence>
<reference evidence="5 6" key="1">
    <citation type="journal article" date="2014" name="Int. J. Syst. Evol. Microbiol.">
        <title>Listeria floridensis sp. nov., Listeria aquatica sp. nov., Listeria cornellensis sp. nov., Listeria riparia sp. nov. and Listeria grandensis sp. nov., from agricultural and natural environments.</title>
        <authorList>
            <person name="den Bakker H.C."/>
            <person name="Warchocki S."/>
            <person name="Wright E.M."/>
            <person name="Allred A.F."/>
            <person name="Ahlstrom C."/>
            <person name="Manuel C.S."/>
            <person name="Stasiewicz M.J."/>
            <person name="Burrell A."/>
            <person name="Roof S."/>
            <person name="Strawn L."/>
            <person name="Fortes E.D."/>
            <person name="Nightingale K.K."/>
            <person name="Kephart D."/>
            <person name="Wiedmann M."/>
        </authorList>
    </citation>
    <scope>NUCLEOTIDE SEQUENCE [LARGE SCALE GENOMIC DNA]</scope>
    <source>
        <strain evidence="5 6">FSL S10-1187</strain>
    </source>
</reference>
<feature type="domain" description="Aminotransferase class I/classII large" evidence="4">
    <location>
        <begin position="31"/>
        <end position="184"/>
    </location>
</feature>
<name>A0ABN0RIL6_9LIST</name>
<dbReference type="InterPro" id="IPR015422">
    <property type="entry name" value="PyrdxlP-dep_Trfase_small"/>
</dbReference>
<gene>
    <name evidence="5" type="ORF">MFLO_00970</name>
</gene>
<dbReference type="InterPro" id="IPR050881">
    <property type="entry name" value="LL-DAP_aminotransferase"/>
</dbReference>
<dbReference type="InterPro" id="IPR004839">
    <property type="entry name" value="Aminotransferase_I/II_large"/>
</dbReference>
<dbReference type="Proteomes" id="UP000019249">
    <property type="component" value="Unassembled WGS sequence"/>
</dbReference>
<proteinExistence type="predicted"/>
<dbReference type="CDD" id="cd00609">
    <property type="entry name" value="AAT_like"/>
    <property type="match status" value="1"/>
</dbReference>
<dbReference type="SUPFAM" id="SSF53383">
    <property type="entry name" value="PLP-dependent transferases"/>
    <property type="match status" value="1"/>
</dbReference>
<protein>
    <submittedName>
        <fullName evidence="5">Transaminase</fullName>
    </submittedName>
</protein>
<dbReference type="PANTHER" id="PTHR42832">
    <property type="entry name" value="AMINO ACID AMINOTRANSFERASE"/>
    <property type="match status" value="1"/>
</dbReference>
<evidence type="ECO:0000313" key="6">
    <source>
        <dbReference type="Proteomes" id="UP000019249"/>
    </source>
</evidence>
<keyword evidence="3" id="KW-0808">Transferase</keyword>
<evidence type="ECO:0000313" key="5">
    <source>
        <dbReference type="EMBL" id="EUJ33764.1"/>
    </source>
</evidence>
<keyword evidence="6" id="KW-1185">Reference proteome</keyword>